<dbReference type="EC" id="2.3.1.39" evidence="1"/>
<comment type="catalytic activity">
    <reaction evidence="4">
        <text>holo-[ACP] + malonyl-CoA = malonyl-[ACP] + CoA</text>
        <dbReference type="Rhea" id="RHEA:41792"/>
        <dbReference type="Rhea" id="RHEA-COMP:9623"/>
        <dbReference type="Rhea" id="RHEA-COMP:9685"/>
        <dbReference type="ChEBI" id="CHEBI:57287"/>
        <dbReference type="ChEBI" id="CHEBI:57384"/>
        <dbReference type="ChEBI" id="CHEBI:64479"/>
        <dbReference type="ChEBI" id="CHEBI:78449"/>
        <dbReference type="EC" id="2.3.1.39"/>
    </reaction>
</comment>
<dbReference type="GO" id="GO:0006633">
    <property type="term" value="P:fatty acid biosynthetic process"/>
    <property type="evidence" value="ECO:0007669"/>
    <property type="project" value="TreeGrafter"/>
</dbReference>
<organism evidence="6">
    <name type="scientific">uncultured Acidobacteria bacterium A3</name>
    <dbReference type="NCBI Taxonomy" id="1036853"/>
    <lineage>
        <taxon>Bacteria</taxon>
        <taxon>Pseudomonadati</taxon>
        <taxon>Acidobacteriota</taxon>
        <taxon>environmental samples</taxon>
    </lineage>
</organism>
<reference evidence="6" key="1">
    <citation type="journal article" date="2011" name="FEMS Microbiol. Ecol.">
        <title>Polyketide synthase pathways identified from a metagenomic library are derived from soil Acidobacteria.</title>
        <authorList>
            <person name="Parsley L.C."/>
            <person name="Linneman J."/>
            <person name="Goode A.M."/>
            <person name="Becklund K."/>
            <person name="George I."/>
            <person name="Goodman R.M."/>
            <person name="Lopanik N.B."/>
            <person name="Liles M.R."/>
        </authorList>
    </citation>
    <scope>NUCLEOTIDE SEQUENCE</scope>
</reference>
<evidence type="ECO:0000259" key="5">
    <source>
        <dbReference type="SMART" id="SM00827"/>
    </source>
</evidence>
<dbReference type="PANTHER" id="PTHR42681:SF1">
    <property type="entry name" value="MALONYL-COA-ACYL CARRIER PROTEIN TRANSACYLASE, MITOCHONDRIAL"/>
    <property type="match status" value="1"/>
</dbReference>
<dbReference type="InterPro" id="IPR001227">
    <property type="entry name" value="Ac_transferase_dom_sf"/>
</dbReference>
<keyword evidence="3 6" id="KW-0012">Acyltransferase</keyword>
<keyword evidence="2 6" id="KW-0808">Transferase</keyword>
<dbReference type="PANTHER" id="PTHR42681">
    <property type="entry name" value="MALONYL-COA-ACYL CARRIER PROTEIN TRANSACYLASE, MITOCHONDRIAL"/>
    <property type="match status" value="1"/>
</dbReference>
<evidence type="ECO:0000256" key="2">
    <source>
        <dbReference type="ARBA" id="ARBA00022679"/>
    </source>
</evidence>
<dbReference type="InterPro" id="IPR016036">
    <property type="entry name" value="Malonyl_transacylase_ACP-bd"/>
</dbReference>
<accession>F8TTH9</accession>
<dbReference type="Pfam" id="PF00698">
    <property type="entry name" value="Acyl_transf_1"/>
    <property type="match status" value="1"/>
</dbReference>
<evidence type="ECO:0000256" key="1">
    <source>
        <dbReference type="ARBA" id="ARBA00013258"/>
    </source>
</evidence>
<dbReference type="InterPro" id="IPR014043">
    <property type="entry name" value="Acyl_transferase_dom"/>
</dbReference>
<name>F8TTH9_9BACT</name>
<dbReference type="SMART" id="SM00827">
    <property type="entry name" value="PKS_AT"/>
    <property type="match status" value="1"/>
</dbReference>
<protein>
    <recommendedName>
        <fullName evidence="1">[acyl-carrier-protein] S-malonyltransferase</fullName>
        <ecNumber evidence="1">2.3.1.39</ecNumber>
    </recommendedName>
</protein>
<evidence type="ECO:0000256" key="3">
    <source>
        <dbReference type="ARBA" id="ARBA00023315"/>
    </source>
</evidence>
<sequence>MSRPGAVVIFAGQGSLHRAPFQTGILRAQLDEVSEEIGAAGQFAGVLGDGPLPPDETLALFVFAASVAHYRVLHNRDSRPVALLGHGFGEISALVCGGRLSASQGAAIVRHRVAALERTGGQGRMIVATTTRAMADHLVDLAGRGRVAVAAENSITEIVLSGTTTGIDAVEALARQRAIPVRLLNAHWPLHCAAAMQRAATDLAGRLGQLKTAPSQTPVFSPILARYYLDSDDLAACLARHLTSPVRFADAFHTLWSDGIRTFVPCGPLRGLDRCIAELTRRRPSVRAQAGAAADLAAGARSLHATVDPGGASAHTTC</sequence>
<dbReference type="AlphaFoldDB" id="F8TTH9"/>
<proteinExistence type="predicted"/>
<evidence type="ECO:0000256" key="4">
    <source>
        <dbReference type="ARBA" id="ARBA00048462"/>
    </source>
</evidence>
<feature type="domain" description="Malonyl-CoA:ACP transacylase (MAT)" evidence="5">
    <location>
        <begin position="9"/>
        <end position="311"/>
    </location>
</feature>
<dbReference type="GO" id="GO:0004314">
    <property type="term" value="F:[acyl-carrier-protein] S-malonyltransferase activity"/>
    <property type="evidence" value="ECO:0007669"/>
    <property type="project" value="UniProtKB-EC"/>
</dbReference>
<dbReference type="EMBL" id="JF342590">
    <property type="protein sequence ID" value="AEH26490.1"/>
    <property type="molecule type" value="Genomic_DNA"/>
</dbReference>
<dbReference type="SUPFAM" id="SSF52151">
    <property type="entry name" value="FabD/lysophospholipase-like"/>
    <property type="match status" value="1"/>
</dbReference>
<dbReference type="Gene3D" id="3.40.366.10">
    <property type="entry name" value="Malonyl-Coenzyme A Acyl Carrier Protein, domain 2"/>
    <property type="match status" value="1"/>
</dbReference>
<evidence type="ECO:0000313" key="6">
    <source>
        <dbReference type="EMBL" id="AEH26490.1"/>
    </source>
</evidence>
<dbReference type="SUPFAM" id="SSF55048">
    <property type="entry name" value="Probable ACP-binding domain of malonyl-CoA ACP transacylase"/>
    <property type="match status" value="1"/>
</dbReference>
<dbReference type="InterPro" id="IPR016035">
    <property type="entry name" value="Acyl_Trfase/lysoPLipase"/>
</dbReference>
<dbReference type="InterPro" id="IPR050858">
    <property type="entry name" value="Mal-CoA-ACP_Trans/PKS_FabD"/>
</dbReference>